<accession>A0A5N5HEY9</accession>
<evidence type="ECO:0000313" key="1">
    <source>
        <dbReference type="EMBL" id="KAB2626198.1"/>
    </source>
</evidence>
<dbReference type="OrthoDB" id="1194593at2759"/>
<name>A0A5N5HEY9_9ROSA</name>
<organism evidence="1 2">
    <name type="scientific">Pyrus ussuriensis x Pyrus communis</name>
    <dbReference type="NCBI Taxonomy" id="2448454"/>
    <lineage>
        <taxon>Eukaryota</taxon>
        <taxon>Viridiplantae</taxon>
        <taxon>Streptophyta</taxon>
        <taxon>Embryophyta</taxon>
        <taxon>Tracheophyta</taxon>
        <taxon>Spermatophyta</taxon>
        <taxon>Magnoliopsida</taxon>
        <taxon>eudicotyledons</taxon>
        <taxon>Gunneridae</taxon>
        <taxon>Pentapetalae</taxon>
        <taxon>rosids</taxon>
        <taxon>fabids</taxon>
        <taxon>Rosales</taxon>
        <taxon>Rosaceae</taxon>
        <taxon>Amygdaloideae</taxon>
        <taxon>Maleae</taxon>
        <taxon>Pyrus</taxon>
    </lineage>
</organism>
<gene>
    <name evidence="1" type="ORF">D8674_017858</name>
</gene>
<reference evidence="1 2" key="3">
    <citation type="submission" date="2019-11" db="EMBL/GenBank/DDBJ databases">
        <title>A de novo genome assembly of a pear dwarfing rootstock.</title>
        <authorList>
            <person name="Wang F."/>
            <person name="Wang J."/>
            <person name="Li S."/>
            <person name="Zhang Y."/>
            <person name="Fang M."/>
            <person name="Ma L."/>
            <person name="Zhao Y."/>
            <person name="Jiang S."/>
        </authorList>
    </citation>
    <scope>NUCLEOTIDE SEQUENCE [LARGE SCALE GENOMIC DNA]</scope>
    <source>
        <strain evidence="1">S2</strain>
        <tissue evidence="1">Leaf</tissue>
    </source>
</reference>
<dbReference type="AlphaFoldDB" id="A0A5N5HEY9"/>
<proteinExistence type="predicted"/>
<dbReference type="Proteomes" id="UP000327157">
    <property type="component" value="Chromosome 16"/>
</dbReference>
<comment type="caution">
    <text evidence="1">The sequence shown here is derived from an EMBL/GenBank/DDBJ whole genome shotgun (WGS) entry which is preliminary data.</text>
</comment>
<sequence>MSTRLTTTPSPLGNQISHALVSRVLVDTGSGVSVIFNNAVEKMRILNNINKGKTTLHTFNGASILSRTYNHIVIFHVMDCPTPHNAIIDRN</sequence>
<dbReference type="CDD" id="cd00303">
    <property type="entry name" value="retropepsin_like"/>
    <property type="match status" value="1"/>
</dbReference>
<evidence type="ECO:0000313" key="2">
    <source>
        <dbReference type="Proteomes" id="UP000327157"/>
    </source>
</evidence>
<reference evidence="1 2" key="1">
    <citation type="submission" date="2019-09" db="EMBL/GenBank/DDBJ databases">
        <authorList>
            <person name="Ou C."/>
        </authorList>
    </citation>
    <scope>NUCLEOTIDE SEQUENCE [LARGE SCALE GENOMIC DNA]</scope>
    <source>
        <strain evidence="1">S2</strain>
        <tissue evidence="1">Leaf</tissue>
    </source>
</reference>
<dbReference type="SUPFAM" id="SSF50630">
    <property type="entry name" value="Acid proteases"/>
    <property type="match status" value="1"/>
</dbReference>
<evidence type="ECO:0008006" key="3">
    <source>
        <dbReference type="Google" id="ProtNLM"/>
    </source>
</evidence>
<reference evidence="2" key="2">
    <citation type="submission" date="2019-10" db="EMBL/GenBank/DDBJ databases">
        <title>A de novo genome assembly of a pear dwarfing rootstock.</title>
        <authorList>
            <person name="Wang F."/>
            <person name="Wang J."/>
            <person name="Li S."/>
            <person name="Zhang Y."/>
            <person name="Fang M."/>
            <person name="Ma L."/>
            <person name="Zhao Y."/>
            <person name="Jiang S."/>
        </authorList>
    </citation>
    <scope>NUCLEOTIDE SEQUENCE [LARGE SCALE GENOMIC DNA]</scope>
</reference>
<dbReference type="InterPro" id="IPR021109">
    <property type="entry name" value="Peptidase_aspartic_dom_sf"/>
</dbReference>
<keyword evidence="2" id="KW-1185">Reference proteome</keyword>
<dbReference type="EMBL" id="SMOL01000160">
    <property type="protein sequence ID" value="KAB2626198.1"/>
    <property type="molecule type" value="Genomic_DNA"/>
</dbReference>
<protein>
    <recommendedName>
        <fullName evidence="3">Peptidase A2 domain-containing protein</fullName>
    </recommendedName>
</protein>